<dbReference type="RefSeq" id="WP_091516177.1">
    <property type="nucleotide sequence ID" value="NZ_FOLE01000013.1"/>
</dbReference>
<gene>
    <name evidence="1" type="ORF">SAMN05421780_1133</name>
</gene>
<organism evidence="1 2">
    <name type="scientific">Flexibacter flexilis DSM 6793</name>
    <dbReference type="NCBI Taxonomy" id="927664"/>
    <lineage>
        <taxon>Bacteria</taxon>
        <taxon>Pseudomonadati</taxon>
        <taxon>Bacteroidota</taxon>
        <taxon>Cytophagia</taxon>
        <taxon>Cytophagales</taxon>
        <taxon>Flexibacteraceae</taxon>
        <taxon>Flexibacter</taxon>
    </lineage>
</organism>
<sequence length="107" mass="11991">MNLLTLKFVLDQMDVPKPFAITVIAANQQTGVAGQRIVLEEAILAKHQPSKAAKIASKVYNNSKKKRNIKNDANATRLLFDKRGKRLITIHIRLITHFNGIPVRYGS</sequence>
<dbReference type="OrthoDB" id="884670at2"/>
<name>A0A1I1N5Z1_9BACT</name>
<dbReference type="AlphaFoldDB" id="A0A1I1N5Z1"/>
<evidence type="ECO:0000313" key="2">
    <source>
        <dbReference type="Proteomes" id="UP000199514"/>
    </source>
</evidence>
<proteinExistence type="predicted"/>
<accession>A0A1I1N5Z1</accession>
<dbReference type="STRING" id="927664.SAMN05421780_1133"/>
<keyword evidence="2" id="KW-1185">Reference proteome</keyword>
<dbReference type="EMBL" id="FOLE01000013">
    <property type="protein sequence ID" value="SFC93039.1"/>
    <property type="molecule type" value="Genomic_DNA"/>
</dbReference>
<reference evidence="1 2" key="1">
    <citation type="submission" date="2016-10" db="EMBL/GenBank/DDBJ databases">
        <authorList>
            <person name="de Groot N.N."/>
        </authorList>
    </citation>
    <scope>NUCLEOTIDE SEQUENCE [LARGE SCALE GENOMIC DNA]</scope>
    <source>
        <strain evidence="1 2">DSM 6793</strain>
    </source>
</reference>
<protein>
    <submittedName>
        <fullName evidence="1">Uncharacterized protein</fullName>
    </submittedName>
</protein>
<dbReference type="Proteomes" id="UP000199514">
    <property type="component" value="Unassembled WGS sequence"/>
</dbReference>
<evidence type="ECO:0000313" key="1">
    <source>
        <dbReference type="EMBL" id="SFC93039.1"/>
    </source>
</evidence>